<keyword evidence="1" id="KW-1133">Transmembrane helix</keyword>
<gene>
    <name evidence="2" type="ORF">O3M35_011380</name>
</gene>
<organism evidence="2 3">
    <name type="scientific">Rhynocoris fuscipes</name>
    <dbReference type="NCBI Taxonomy" id="488301"/>
    <lineage>
        <taxon>Eukaryota</taxon>
        <taxon>Metazoa</taxon>
        <taxon>Ecdysozoa</taxon>
        <taxon>Arthropoda</taxon>
        <taxon>Hexapoda</taxon>
        <taxon>Insecta</taxon>
        <taxon>Pterygota</taxon>
        <taxon>Neoptera</taxon>
        <taxon>Paraneoptera</taxon>
        <taxon>Hemiptera</taxon>
        <taxon>Heteroptera</taxon>
        <taxon>Panheteroptera</taxon>
        <taxon>Cimicomorpha</taxon>
        <taxon>Reduviidae</taxon>
        <taxon>Harpactorinae</taxon>
        <taxon>Harpactorini</taxon>
        <taxon>Rhynocoris</taxon>
    </lineage>
</organism>
<reference evidence="2 3" key="1">
    <citation type="submission" date="2022-12" db="EMBL/GenBank/DDBJ databases">
        <title>Chromosome-level genome assembly of true bugs.</title>
        <authorList>
            <person name="Ma L."/>
            <person name="Li H."/>
        </authorList>
    </citation>
    <scope>NUCLEOTIDE SEQUENCE [LARGE SCALE GENOMIC DNA]</scope>
    <source>
        <strain evidence="2">Lab_2022b</strain>
    </source>
</reference>
<dbReference type="AlphaFoldDB" id="A0AAW1CVJ8"/>
<dbReference type="Proteomes" id="UP001461498">
    <property type="component" value="Unassembled WGS sequence"/>
</dbReference>
<keyword evidence="1" id="KW-0812">Transmembrane</keyword>
<keyword evidence="3" id="KW-1185">Reference proteome</keyword>
<name>A0AAW1CVJ8_9HEMI</name>
<comment type="caution">
    <text evidence="2">The sequence shown here is derived from an EMBL/GenBank/DDBJ whole genome shotgun (WGS) entry which is preliminary data.</text>
</comment>
<accession>A0AAW1CVJ8</accession>
<proteinExistence type="predicted"/>
<dbReference type="EMBL" id="JAPXFL010000008">
    <property type="protein sequence ID" value="KAK9502654.1"/>
    <property type="molecule type" value="Genomic_DNA"/>
</dbReference>
<evidence type="ECO:0000313" key="2">
    <source>
        <dbReference type="EMBL" id="KAK9502654.1"/>
    </source>
</evidence>
<evidence type="ECO:0000313" key="3">
    <source>
        <dbReference type="Proteomes" id="UP001461498"/>
    </source>
</evidence>
<feature type="transmembrane region" description="Helical" evidence="1">
    <location>
        <begin position="13"/>
        <end position="32"/>
    </location>
</feature>
<protein>
    <submittedName>
        <fullName evidence="2">Uncharacterized protein</fullName>
    </submittedName>
</protein>
<evidence type="ECO:0000256" key="1">
    <source>
        <dbReference type="SAM" id="Phobius"/>
    </source>
</evidence>
<keyword evidence="1" id="KW-0472">Membrane</keyword>
<sequence>MDTPPTHFDYVEYIAFILMLSLSGLIGFYFGFIKGGQNTVSGYLLGGKQMTVFPIIMSLVST</sequence>